<dbReference type="Gene3D" id="1.10.357.10">
    <property type="entry name" value="Tetracycline Repressor, domain 2"/>
    <property type="match status" value="1"/>
</dbReference>
<evidence type="ECO:0000256" key="2">
    <source>
        <dbReference type="PROSITE-ProRule" id="PRU00335"/>
    </source>
</evidence>
<evidence type="ECO:0000256" key="1">
    <source>
        <dbReference type="ARBA" id="ARBA00023125"/>
    </source>
</evidence>
<dbReference type="InterPro" id="IPR009057">
    <property type="entry name" value="Homeodomain-like_sf"/>
</dbReference>
<evidence type="ECO:0000313" key="4">
    <source>
        <dbReference type="EMBL" id="GIH03937.1"/>
    </source>
</evidence>
<proteinExistence type="predicted"/>
<feature type="DNA-binding region" description="H-T-H motif" evidence="2">
    <location>
        <begin position="39"/>
        <end position="58"/>
    </location>
</feature>
<protein>
    <submittedName>
        <fullName evidence="4">TetR family transcriptional regulator</fullName>
    </submittedName>
</protein>
<keyword evidence="1 2" id="KW-0238">DNA-binding</keyword>
<reference evidence="4" key="1">
    <citation type="submission" date="2021-01" db="EMBL/GenBank/DDBJ databases">
        <title>Whole genome shotgun sequence of Rhizocola hellebori NBRC 109834.</title>
        <authorList>
            <person name="Komaki H."/>
            <person name="Tamura T."/>
        </authorList>
    </citation>
    <scope>NUCLEOTIDE SEQUENCE</scope>
    <source>
        <strain evidence="4">NBRC 109834</strain>
    </source>
</reference>
<dbReference type="AlphaFoldDB" id="A0A8J3Q615"/>
<evidence type="ECO:0000259" key="3">
    <source>
        <dbReference type="PROSITE" id="PS50977"/>
    </source>
</evidence>
<sequence length="206" mass="22692">MTVMPIPYEASGRTQQKLRTRQALVEATRELLAQGATPKVEDAAEHAGISRTTAYRYFPNQRLLLLAAQPQLEPKTLLDADAPTEPMARLDAFMTAFTQYNFDWEPQLRAALRLSLEPDAEKPLLRRGRAIGWIEDALAPLRDSHPHLDIGQLAVAIRSATGIETLVWLLDIAQLSHSRAAKTVRGTAQALLAAALDRPATGQPSR</sequence>
<gene>
    <name evidence="4" type="ORF">Rhe02_20040</name>
</gene>
<dbReference type="Pfam" id="PF00440">
    <property type="entry name" value="TetR_N"/>
    <property type="match status" value="1"/>
</dbReference>
<feature type="domain" description="HTH tetR-type" evidence="3">
    <location>
        <begin position="18"/>
        <end position="76"/>
    </location>
</feature>
<dbReference type="Proteomes" id="UP000612899">
    <property type="component" value="Unassembled WGS sequence"/>
</dbReference>
<comment type="caution">
    <text evidence="4">The sequence shown here is derived from an EMBL/GenBank/DDBJ whole genome shotgun (WGS) entry which is preliminary data.</text>
</comment>
<dbReference type="SUPFAM" id="SSF46689">
    <property type="entry name" value="Homeodomain-like"/>
    <property type="match status" value="1"/>
</dbReference>
<dbReference type="EMBL" id="BONY01000010">
    <property type="protein sequence ID" value="GIH03937.1"/>
    <property type="molecule type" value="Genomic_DNA"/>
</dbReference>
<dbReference type="InterPro" id="IPR001647">
    <property type="entry name" value="HTH_TetR"/>
</dbReference>
<accession>A0A8J3Q615</accession>
<organism evidence="4 5">
    <name type="scientific">Rhizocola hellebori</name>
    <dbReference type="NCBI Taxonomy" id="1392758"/>
    <lineage>
        <taxon>Bacteria</taxon>
        <taxon>Bacillati</taxon>
        <taxon>Actinomycetota</taxon>
        <taxon>Actinomycetes</taxon>
        <taxon>Micromonosporales</taxon>
        <taxon>Micromonosporaceae</taxon>
        <taxon>Rhizocola</taxon>
    </lineage>
</organism>
<dbReference type="GO" id="GO:0003677">
    <property type="term" value="F:DNA binding"/>
    <property type="evidence" value="ECO:0007669"/>
    <property type="project" value="UniProtKB-UniRule"/>
</dbReference>
<name>A0A8J3Q615_9ACTN</name>
<dbReference type="PROSITE" id="PS50977">
    <property type="entry name" value="HTH_TETR_2"/>
    <property type="match status" value="1"/>
</dbReference>
<keyword evidence="5" id="KW-1185">Reference proteome</keyword>
<evidence type="ECO:0000313" key="5">
    <source>
        <dbReference type="Proteomes" id="UP000612899"/>
    </source>
</evidence>